<name>A0A4Q2EGR1_9ACTN</name>
<dbReference type="PROSITE" id="PS50850">
    <property type="entry name" value="MFS"/>
    <property type="match status" value="1"/>
</dbReference>
<feature type="transmembrane region" description="Helical" evidence="5">
    <location>
        <begin position="46"/>
        <end position="64"/>
    </location>
</feature>
<feature type="transmembrane region" description="Helical" evidence="5">
    <location>
        <begin position="104"/>
        <end position="122"/>
    </location>
</feature>
<feature type="transmembrane region" description="Helical" evidence="5">
    <location>
        <begin position="284"/>
        <end position="307"/>
    </location>
</feature>
<evidence type="ECO:0000256" key="3">
    <source>
        <dbReference type="ARBA" id="ARBA00022989"/>
    </source>
</evidence>
<comment type="caution">
    <text evidence="7">The sequence shown here is derived from an EMBL/GenBank/DDBJ whole genome shotgun (WGS) entry which is preliminary data.</text>
</comment>
<dbReference type="AlphaFoldDB" id="A0A4Q2EGR1"/>
<accession>A0A4Q2EGR1</accession>
<dbReference type="PANTHER" id="PTHR23501:SF154">
    <property type="entry name" value="MULTIDRUG-EFFLUX TRANSPORTER RV1634-RELATED"/>
    <property type="match status" value="1"/>
</dbReference>
<dbReference type="Gene3D" id="1.20.1250.20">
    <property type="entry name" value="MFS general substrate transporter like domains"/>
    <property type="match status" value="1"/>
</dbReference>
<dbReference type="OrthoDB" id="9778875at2"/>
<dbReference type="EMBL" id="PPCV01000006">
    <property type="protein sequence ID" value="RXW31816.1"/>
    <property type="molecule type" value="Genomic_DNA"/>
</dbReference>
<reference evidence="7 8" key="1">
    <citation type="submission" date="2018-01" db="EMBL/GenBank/DDBJ databases">
        <title>Lactibacter flavus gen. nov., sp. nov., a novel bacterium of the family Propionibacteriaceae isolated from raw milk and dairy products.</title>
        <authorList>
            <person name="Wenning M."/>
            <person name="Breitenwieser F."/>
            <person name="Huptas C."/>
            <person name="von Neubeck M."/>
            <person name="Busse H.-J."/>
            <person name="Scherer S."/>
        </authorList>
    </citation>
    <scope>NUCLEOTIDE SEQUENCE [LARGE SCALE GENOMIC DNA]</scope>
    <source>
        <strain evidence="7 8">VG341</strain>
    </source>
</reference>
<dbReference type="InterPro" id="IPR036259">
    <property type="entry name" value="MFS_trans_sf"/>
</dbReference>
<dbReference type="Pfam" id="PF07690">
    <property type="entry name" value="MFS_1"/>
    <property type="match status" value="1"/>
</dbReference>
<feature type="transmembrane region" description="Helical" evidence="5">
    <location>
        <begin position="252"/>
        <end position="272"/>
    </location>
</feature>
<dbReference type="SUPFAM" id="SSF103473">
    <property type="entry name" value="MFS general substrate transporter"/>
    <property type="match status" value="1"/>
</dbReference>
<organism evidence="7 8">
    <name type="scientific">Propioniciclava flava</name>
    <dbReference type="NCBI Taxonomy" id="2072026"/>
    <lineage>
        <taxon>Bacteria</taxon>
        <taxon>Bacillati</taxon>
        <taxon>Actinomycetota</taxon>
        <taxon>Actinomycetes</taxon>
        <taxon>Propionibacteriales</taxon>
        <taxon>Propionibacteriaceae</taxon>
        <taxon>Propioniciclava</taxon>
    </lineage>
</organism>
<protein>
    <submittedName>
        <fullName evidence="7">MFS transporter</fullName>
    </submittedName>
</protein>
<dbReference type="Proteomes" id="UP000290624">
    <property type="component" value="Unassembled WGS sequence"/>
</dbReference>
<evidence type="ECO:0000256" key="5">
    <source>
        <dbReference type="SAM" id="Phobius"/>
    </source>
</evidence>
<evidence type="ECO:0000256" key="4">
    <source>
        <dbReference type="ARBA" id="ARBA00023136"/>
    </source>
</evidence>
<dbReference type="PANTHER" id="PTHR23501">
    <property type="entry name" value="MAJOR FACILITATOR SUPERFAMILY"/>
    <property type="match status" value="1"/>
</dbReference>
<keyword evidence="8" id="KW-1185">Reference proteome</keyword>
<feature type="transmembrane region" description="Helical" evidence="5">
    <location>
        <begin position="419"/>
        <end position="437"/>
    </location>
</feature>
<proteinExistence type="predicted"/>
<feature type="domain" description="Major facilitator superfamily (MFS) profile" evidence="6">
    <location>
        <begin position="10"/>
        <end position="448"/>
    </location>
</feature>
<sequence length="450" mass="46823">MTMSRSRRTLTLGLLVCITAVAFEGMAVVTAMPAAAADLGDAELYAWAFSAVMIPQLFAIAATGRIVDRTGPVRPLLIGLFVFAAGVVVAALAPTMIVLLVGRFVQGLGGGAVNLCLLVVTAQGYDPVERARIMTWFSACWMMPAFLGPGVAAWVAEKFSWHWVFWMILPFVALGLVFMASGLRHLPPRGDTEAPENPVPLLAAVEVAVGLALIQAAGQELGWTSLLWVAPGAACLIHGWPRLMPRDFRLAVSGLAAVVMVRLITAGVFFGLQSFLPLMLTSRGVSLLVSGAVITIASVGWMLGSWLQARPWLRLSRDQIIIAGAVCVALGAAVTATSAWLPAVSLPLSLLGFTASGVGMGLQTASTSLALMQLSSEEEIGRNGSSLQVGEAAGNALLVGAAGTVYAALTPVASPTVVFGVQMSALALIALAAIGAARRIGFVENHSRLA</sequence>
<feature type="transmembrane region" description="Helical" evidence="5">
    <location>
        <begin position="76"/>
        <end position="98"/>
    </location>
</feature>
<dbReference type="InterPro" id="IPR011701">
    <property type="entry name" value="MFS"/>
</dbReference>
<dbReference type="GO" id="GO:0005886">
    <property type="term" value="C:plasma membrane"/>
    <property type="evidence" value="ECO:0007669"/>
    <property type="project" value="UniProtKB-SubCell"/>
</dbReference>
<evidence type="ECO:0000256" key="2">
    <source>
        <dbReference type="ARBA" id="ARBA00022692"/>
    </source>
</evidence>
<comment type="subcellular location">
    <subcellularLocation>
        <location evidence="1">Cell membrane</location>
        <topology evidence="1">Multi-pass membrane protein</topology>
    </subcellularLocation>
</comment>
<keyword evidence="4 5" id="KW-0472">Membrane</keyword>
<feature type="transmembrane region" description="Helical" evidence="5">
    <location>
        <begin position="319"/>
        <end position="341"/>
    </location>
</feature>
<keyword evidence="2 5" id="KW-0812">Transmembrane</keyword>
<keyword evidence="3 5" id="KW-1133">Transmembrane helix</keyword>
<evidence type="ECO:0000313" key="8">
    <source>
        <dbReference type="Proteomes" id="UP000290624"/>
    </source>
</evidence>
<gene>
    <name evidence="7" type="ORF">C1706_09690</name>
</gene>
<dbReference type="GO" id="GO:0022857">
    <property type="term" value="F:transmembrane transporter activity"/>
    <property type="evidence" value="ECO:0007669"/>
    <property type="project" value="InterPro"/>
</dbReference>
<evidence type="ECO:0000313" key="7">
    <source>
        <dbReference type="EMBL" id="RXW31816.1"/>
    </source>
</evidence>
<feature type="transmembrane region" description="Helical" evidence="5">
    <location>
        <begin position="161"/>
        <end position="179"/>
    </location>
</feature>
<feature type="transmembrane region" description="Helical" evidence="5">
    <location>
        <begin position="134"/>
        <end position="155"/>
    </location>
</feature>
<evidence type="ECO:0000256" key="1">
    <source>
        <dbReference type="ARBA" id="ARBA00004651"/>
    </source>
</evidence>
<evidence type="ECO:0000259" key="6">
    <source>
        <dbReference type="PROSITE" id="PS50850"/>
    </source>
</evidence>
<dbReference type="InterPro" id="IPR020846">
    <property type="entry name" value="MFS_dom"/>
</dbReference>